<dbReference type="KEGG" id="vg:14013617"/>
<dbReference type="EMBL" id="JQ617284">
    <property type="protein sequence ID" value="AFC61905.1"/>
    <property type="molecule type" value="Genomic_DNA"/>
</dbReference>
<sequence>MRALRYKHANRNFKPKVWTNSVLLESGILEILEALKAIENRSRSQVLERLIIFFIETQKGQNNEKAWERSKRAYKRTLTNQTKKNKLKRKQLERVTKAQKKKQLQANANYPFSFFERA</sequence>
<dbReference type="GeneID" id="14013617"/>
<reference evidence="1 2" key="1">
    <citation type="journal article" date="2012" name="J. Virol.">
        <title>Genome, Integration, and Transduction of a Novel Temperate Phage of Helicobacter pylori.</title>
        <authorList>
            <person name="Luo C.H."/>
            <person name="Chiou P.Y."/>
            <person name="Yang C.Y."/>
            <person name="Lin N.T."/>
        </authorList>
    </citation>
    <scope>NUCLEOTIDE SEQUENCE [LARGE SCALE GENOMIC DNA]</scope>
</reference>
<evidence type="ECO:0000313" key="2">
    <source>
        <dbReference type="Proteomes" id="UP000002924"/>
    </source>
</evidence>
<accession>I6P002</accession>
<dbReference type="OrthoDB" id="25413at10239"/>
<name>I6P002_9CAUD</name>
<keyword evidence="2" id="KW-1185">Reference proteome</keyword>
<proteinExistence type="predicted"/>
<evidence type="ECO:0000313" key="1">
    <source>
        <dbReference type="EMBL" id="AFC61905.1"/>
    </source>
</evidence>
<protein>
    <submittedName>
        <fullName evidence="1">Uncharacterized protein</fullName>
    </submittedName>
</protein>
<dbReference type="Proteomes" id="UP000002924">
    <property type="component" value="Segment"/>
</dbReference>
<organism evidence="1 2">
    <name type="scientific">Helicobacter phage 1961P</name>
    <dbReference type="NCBI Taxonomy" id="1154995"/>
    <lineage>
        <taxon>Viruses</taxon>
        <taxon>Duplodnaviria</taxon>
        <taxon>Heunggongvirae</taxon>
        <taxon>Uroviricota</taxon>
        <taxon>Caudoviricetes</taxon>
        <taxon>Schmidvirus</taxon>
        <taxon>Schmidvirus sv1961P</taxon>
    </lineage>
</organism>
<dbReference type="RefSeq" id="YP_007005667.1">
    <property type="nucleotide sequence ID" value="NC_019512.1"/>
</dbReference>